<keyword evidence="6" id="KW-0067">ATP-binding</keyword>
<dbReference type="Proteomes" id="UP000228635">
    <property type="component" value="Unassembled WGS sequence"/>
</dbReference>
<dbReference type="EMBL" id="PFBA01000027">
    <property type="protein sequence ID" value="PIT92296.1"/>
    <property type="molecule type" value="Genomic_DNA"/>
</dbReference>
<proteinExistence type="inferred from homology"/>
<comment type="caution">
    <text evidence="7">The sequence shown here is derived from an EMBL/GenBank/DDBJ whole genome shotgun (WGS) entry which is preliminary data.</text>
</comment>
<evidence type="ECO:0000256" key="6">
    <source>
        <dbReference type="RuleBase" id="RU003331"/>
    </source>
</evidence>
<dbReference type="CDD" id="cd01428">
    <property type="entry name" value="ADK"/>
    <property type="match status" value="1"/>
</dbReference>
<protein>
    <recommendedName>
        <fullName evidence="6">Adenylate kinase</fullName>
        <ecNumber evidence="6">2.7.4.3</ecNumber>
    </recommendedName>
</protein>
<dbReference type="GO" id="GO:0004017">
    <property type="term" value="F:AMP kinase activity"/>
    <property type="evidence" value="ECO:0007669"/>
    <property type="project" value="UniProtKB-EC"/>
</dbReference>
<gene>
    <name evidence="7" type="ORF">COU08_03225</name>
</gene>
<evidence type="ECO:0000313" key="7">
    <source>
        <dbReference type="EMBL" id="PIT92296.1"/>
    </source>
</evidence>
<dbReference type="Pfam" id="PF00406">
    <property type="entry name" value="ADK"/>
    <property type="match status" value="1"/>
</dbReference>
<dbReference type="PANTHER" id="PTHR23359">
    <property type="entry name" value="NUCLEOTIDE KINASE"/>
    <property type="match status" value="1"/>
</dbReference>
<comment type="similarity">
    <text evidence="5">Belongs to the adenylate kinase family.</text>
</comment>
<evidence type="ECO:0000256" key="2">
    <source>
        <dbReference type="ARBA" id="ARBA00022727"/>
    </source>
</evidence>
<comment type="subunit">
    <text evidence="6">Monomer.</text>
</comment>
<name>A0A2M6WHT0_9BACT</name>
<keyword evidence="4 5" id="KW-0418">Kinase</keyword>
<reference evidence="8" key="1">
    <citation type="submission" date="2017-09" db="EMBL/GenBank/DDBJ databases">
        <title>Depth-based differentiation of microbial function through sediment-hosted aquifers and enrichment of novel symbionts in the deep terrestrial subsurface.</title>
        <authorList>
            <person name="Probst A.J."/>
            <person name="Ladd B."/>
            <person name="Jarett J.K."/>
            <person name="Geller-Mcgrath D.E."/>
            <person name="Sieber C.M.K."/>
            <person name="Emerson J.B."/>
            <person name="Anantharaman K."/>
            <person name="Thomas B.C."/>
            <person name="Malmstrom R."/>
            <person name="Stieglmeier M."/>
            <person name="Klingl A."/>
            <person name="Woyke T."/>
            <person name="Ryan C.M."/>
            <person name="Banfield J.F."/>
        </authorList>
    </citation>
    <scope>NUCLEOTIDE SEQUENCE [LARGE SCALE GENOMIC DNA]</scope>
</reference>
<dbReference type="GO" id="GO:0005737">
    <property type="term" value="C:cytoplasm"/>
    <property type="evidence" value="ECO:0007669"/>
    <property type="project" value="UniProtKB-SubCell"/>
</dbReference>
<dbReference type="PRINTS" id="PR00094">
    <property type="entry name" value="ADENYLTKNASE"/>
</dbReference>
<dbReference type="InterPro" id="IPR027417">
    <property type="entry name" value="P-loop_NTPase"/>
</dbReference>
<dbReference type="GO" id="GO:0005524">
    <property type="term" value="F:ATP binding"/>
    <property type="evidence" value="ECO:0007669"/>
    <property type="project" value="UniProtKB-KW"/>
</dbReference>
<comment type="subcellular location">
    <subcellularLocation>
        <location evidence="6">Cytoplasm</location>
    </subcellularLocation>
</comment>
<sequence>MKRMAVIIYGPQGSGKSTQAELVSRQFGLVHFDTGAVLRDVLYDPKNQENPEIQKHRAVNEAGGLNDPEFVLTIVSERIQTMMESGFGVVFSGSPRTMYEAFGTDTVDGLFTLLELGCGKEHVHIFFIALDTSKATQRNEKRFGCPVCKRQYLPTHSSDGEERLCPICSHPLEVRADDTPSSMVKRLEEYRTRTTPIFDDLKKRGYQLHEINGDQKPYEVFSDIKHFLH</sequence>
<evidence type="ECO:0000256" key="4">
    <source>
        <dbReference type="ARBA" id="ARBA00022777"/>
    </source>
</evidence>
<dbReference type="SUPFAM" id="SSF52540">
    <property type="entry name" value="P-loop containing nucleoside triphosphate hydrolases"/>
    <property type="match status" value="1"/>
</dbReference>
<comment type="catalytic activity">
    <reaction evidence="6">
        <text>AMP + ATP = 2 ADP</text>
        <dbReference type="Rhea" id="RHEA:12973"/>
        <dbReference type="ChEBI" id="CHEBI:30616"/>
        <dbReference type="ChEBI" id="CHEBI:456215"/>
        <dbReference type="ChEBI" id="CHEBI:456216"/>
        <dbReference type="EC" id="2.7.4.3"/>
    </reaction>
</comment>
<dbReference type="EC" id="2.7.4.3" evidence="6"/>
<evidence type="ECO:0000256" key="5">
    <source>
        <dbReference type="RuleBase" id="RU003330"/>
    </source>
</evidence>
<accession>A0A2M6WHT0</accession>
<dbReference type="AlphaFoldDB" id="A0A2M6WHT0"/>
<keyword evidence="3 6" id="KW-0547">Nucleotide-binding</keyword>
<evidence type="ECO:0000313" key="8">
    <source>
        <dbReference type="Proteomes" id="UP000228635"/>
    </source>
</evidence>
<organism evidence="7 8">
    <name type="scientific">Candidatus Harrisonbacteria bacterium CG10_big_fil_rev_8_21_14_0_10_42_17</name>
    <dbReference type="NCBI Taxonomy" id="1974584"/>
    <lineage>
        <taxon>Bacteria</taxon>
        <taxon>Candidatus Harrisoniibacteriota</taxon>
    </lineage>
</organism>
<evidence type="ECO:0000256" key="1">
    <source>
        <dbReference type="ARBA" id="ARBA00022679"/>
    </source>
</evidence>
<dbReference type="Gene3D" id="3.40.50.300">
    <property type="entry name" value="P-loop containing nucleotide triphosphate hydrolases"/>
    <property type="match status" value="1"/>
</dbReference>
<keyword evidence="2" id="KW-0545">Nucleotide biosynthesis</keyword>
<dbReference type="InterPro" id="IPR000850">
    <property type="entry name" value="Adenylat/UMP-CMP_kin"/>
</dbReference>
<keyword evidence="1 5" id="KW-0808">Transferase</keyword>
<evidence type="ECO:0000256" key="3">
    <source>
        <dbReference type="ARBA" id="ARBA00022741"/>
    </source>
</evidence>